<keyword evidence="5 7" id="KW-0963">Cytoplasm</keyword>
<dbReference type="GO" id="GO:0005737">
    <property type="term" value="C:cytoplasm"/>
    <property type="evidence" value="ECO:0007669"/>
    <property type="project" value="UniProtKB-SubCell"/>
</dbReference>
<dbReference type="SUPFAM" id="SSF109755">
    <property type="entry name" value="PhoU-like"/>
    <property type="match status" value="1"/>
</dbReference>
<feature type="domain" description="PhoU" evidence="8">
    <location>
        <begin position="17"/>
        <end position="105"/>
    </location>
</feature>
<dbReference type="STRING" id="100884.GCA_000269565_01841"/>
<dbReference type="Pfam" id="PF01895">
    <property type="entry name" value="PhoU"/>
    <property type="match status" value="2"/>
</dbReference>
<organism evidence="9 10">
    <name type="scientific">Coprobacillus cateniformis</name>
    <dbReference type="NCBI Taxonomy" id="100884"/>
    <lineage>
        <taxon>Bacteria</taxon>
        <taxon>Bacillati</taxon>
        <taxon>Bacillota</taxon>
        <taxon>Erysipelotrichia</taxon>
        <taxon>Erysipelotrichales</taxon>
        <taxon>Coprobacillaceae</taxon>
        <taxon>Coprobacillus</taxon>
    </lineage>
</organism>
<keyword evidence="4 7" id="KW-0813">Transport</keyword>
<evidence type="ECO:0000256" key="1">
    <source>
        <dbReference type="ARBA" id="ARBA00004496"/>
    </source>
</evidence>
<keyword evidence="6 7" id="KW-0592">Phosphate transport</keyword>
<dbReference type="GO" id="GO:0030643">
    <property type="term" value="P:intracellular phosphate ion homeostasis"/>
    <property type="evidence" value="ECO:0007669"/>
    <property type="project" value="InterPro"/>
</dbReference>
<evidence type="ECO:0000256" key="4">
    <source>
        <dbReference type="ARBA" id="ARBA00022448"/>
    </source>
</evidence>
<evidence type="ECO:0000256" key="3">
    <source>
        <dbReference type="ARBA" id="ARBA00011738"/>
    </source>
</evidence>
<proteinExistence type="inferred from homology"/>
<evidence type="ECO:0000313" key="9">
    <source>
        <dbReference type="EMBL" id="EFW03155.1"/>
    </source>
</evidence>
<evidence type="ECO:0000256" key="6">
    <source>
        <dbReference type="ARBA" id="ARBA00022592"/>
    </source>
</evidence>
<dbReference type="InterPro" id="IPR028366">
    <property type="entry name" value="PhoU"/>
</dbReference>
<comment type="similarity">
    <text evidence="2 7">Belongs to the PhoU family.</text>
</comment>
<dbReference type="EMBL" id="ADKX01000051">
    <property type="protein sequence ID" value="EFW03155.1"/>
    <property type="molecule type" value="Genomic_DNA"/>
</dbReference>
<comment type="subunit">
    <text evidence="3 7">Homodimer.</text>
</comment>
<dbReference type="AlphaFoldDB" id="E7GFU1"/>
<evidence type="ECO:0000259" key="8">
    <source>
        <dbReference type="Pfam" id="PF01895"/>
    </source>
</evidence>
<evidence type="ECO:0000313" key="10">
    <source>
        <dbReference type="Proteomes" id="UP000003157"/>
    </source>
</evidence>
<dbReference type="PANTHER" id="PTHR42930:SF3">
    <property type="entry name" value="PHOSPHATE-SPECIFIC TRANSPORT SYSTEM ACCESSORY PROTEIN PHOU"/>
    <property type="match status" value="1"/>
</dbReference>
<dbReference type="PANTHER" id="PTHR42930">
    <property type="entry name" value="PHOSPHATE-SPECIFIC TRANSPORT SYSTEM ACCESSORY PROTEIN PHOU"/>
    <property type="match status" value="1"/>
</dbReference>
<sequence length="219" mass="25343">MMRTLFDAELNKLNVDLTKMGHLVEVSIENMIDAFKHQDKTLAKEIMDNDRLINDMERAIESRSFNLILRQQPIASDLRNVTSALKIVTDLERIGDQAADIAEIILNFEGEHAYRTVEHIPTMAKKAKMMVHEAIDAFIKKDLSTAQMVIKMDDEIDSLFQEVKQEVTEILKENSERIDYCIDFLMIAKYLERVGDHAVNICEWLEFNQTGTMNDHRLI</sequence>
<dbReference type="GO" id="GO:0045936">
    <property type="term" value="P:negative regulation of phosphate metabolic process"/>
    <property type="evidence" value="ECO:0007669"/>
    <property type="project" value="InterPro"/>
</dbReference>
<comment type="function">
    <text evidence="7">Plays a role in the regulation of phosphate uptake.</text>
</comment>
<dbReference type="FunFam" id="1.20.58.220:FF:000004">
    <property type="entry name" value="Phosphate-specific transport system accessory protein PhoU"/>
    <property type="match status" value="1"/>
</dbReference>
<feature type="domain" description="PhoU" evidence="8">
    <location>
        <begin position="121"/>
        <end position="204"/>
    </location>
</feature>
<evidence type="ECO:0000256" key="2">
    <source>
        <dbReference type="ARBA" id="ARBA00008107"/>
    </source>
</evidence>
<evidence type="ECO:0000256" key="5">
    <source>
        <dbReference type="ARBA" id="ARBA00022490"/>
    </source>
</evidence>
<dbReference type="GO" id="GO:0006817">
    <property type="term" value="P:phosphate ion transport"/>
    <property type="evidence" value="ECO:0007669"/>
    <property type="project" value="UniProtKB-KW"/>
</dbReference>
<comment type="subcellular location">
    <subcellularLocation>
        <location evidence="1 7">Cytoplasm</location>
    </subcellularLocation>
</comment>
<accession>E7GFU1</accession>
<dbReference type="GeneID" id="78229702"/>
<evidence type="ECO:0000256" key="7">
    <source>
        <dbReference type="PIRNR" id="PIRNR003107"/>
    </source>
</evidence>
<protein>
    <recommendedName>
        <fullName evidence="7">Phosphate-specific transport system accessory protein PhoU</fullName>
    </recommendedName>
</protein>
<dbReference type="Proteomes" id="UP000003157">
    <property type="component" value="Unassembled WGS sequence"/>
</dbReference>
<keyword evidence="10" id="KW-1185">Reference proteome</keyword>
<gene>
    <name evidence="9" type="ORF">HMPREF9488_03634</name>
</gene>
<dbReference type="OrthoDB" id="9814256at2"/>
<dbReference type="RefSeq" id="WP_008790716.1">
    <property type="nucleotide sequence ID" value="NZ_AKCB01000001.1"/>
</dbReference>
<dbReference type="eggNOG" id="COG0704">
    <property type="taxonomic scope" value="Bacteria"/>
</dbReference>
<dbReference type="Gene3D" id="1.20.58.220">
    <property type="entry name" value="Phosphate transport system protein phou homolog 2, domain 2"/>
    <property type="match status" value="1"/>
</dbReference>
<comment type="caution">
    <text evidence="9">The sequence shown here is derived from an EMBL/GenBank/DDBJ whole genome shotgun (WGS) entry which is preliminary data.</text>
</comment>
<dbReference type="PIRSF" id="PIRSF003107">
    <property type="entry name" value="PhoU"/>
    <property type="match status" value="1"/>
</dbReference>
<dbReference type="InterPro" id="IPR026022">
    <property type="entry name" value="PhoU_dom"/>
</dbReference>
<reference evidence="9 10" key="1">
    <citation type="submission" date="2010-12" db="EMBL/GenBank/DDBJ databases">
        <title>The Genome Sequence of Coprobacillus sp. strain 29_1.</title>
        <authorList>
            <consortium name="The Broad Institute Genome Sequencing Platform"/>
            <person name="Earl A."/>
            <person name="Ward D."/>
            <person name="Feldgarden M."/>
            <person name="Gevers D."/>
            <person name="Daigneault M."/>
            <person name="Sibley C.D."/>
            <person name="White A."/>
            <person name="Strauss J."/>
            <person name="Allen-Vercoe E."/>
            <person name="Young S.K."/>
            <person name="Zeng Q."/>
            <person name="Gargeya S."/>
            <person name="Fitzgerald M."/>
            <person name="Haas B."/>
            <person name="Abouelleil A."/>
            <person name="Alvarado L."/>
            <person name="Arachchi H.M."/>
            <person name="Berlin A."/>
            <person name="Brown A."/>
            <person name="Chapman S.B."/>
            <person name="Chen Z."/>
            <person name="Dunbar C."/>
            <person name="Freedman E."/>
            <person name="Gearin G."/>
            <person name="Gellesch M."/>
            <person name="Goldberg J."/>
            <person name="Griggs A."/>
            <person name="Gujja S."/>
            <person name="Heilman E."/>
            <person name="Heiman D."/>
            <person name="Howarth C."/>
            <person name="Larson L."/>
            <person name="Lui A."/>
            <person name="MacDonald P.J.P."/>
            <person name="Mehta T."/>
            <person name="Montmayeur A."/>
            <person name="Murphy C."/>
            <person name="Neiman D."/>
            <person name="Pearson M."/>
            <person name="Priest M."/>
            <person name="Roberts A."/>
            <person name="Saif S."/>
            <person name="Shea T."/>
            <person name="Shenoy N."/>
            <person name="Sisk P."/>
            <person name="Stolte C."/>
            <person name="Sykes S."/>
            <person name="White J."/>
            <person name="Yandava C."/>
            <person name="Nusbaum C."/>
            <person name="Birren B."/>
        </authorList>
    </citation>
    <scope>NUCLEOTIDE SEQUENCE [LARGE SCALE GENOMIC DNA]</scope>
    <source>
        <strain evidence="9 10">29_1</strain>
    </source>
</reference>
<dbReference type="HOGENOM" id="CLU_078518_3_0_9"/>
<name>E7GFU1_9FIRM</name>
<dbReference type="NCBIfam" id="TIGR02135">
    <property type="entry name" value="phoU_full"/>
    <property type="match status" value="1"/>
</dbReference>
<dbReference type="InterPro" id="IPR038078">
    <property type="entry name" value="PhoU-like_sf"/>
</dbReference>